<name>A0A6N7VWS7_9FIRM</name>
<proteinExistence type="predicted"/>
<feature type="domain" description="SH3b" evidence="2">
    <location>
        <begin position="92"/>
        <end position="152"/>
    </location>
</feature>
<keyword evidence="4" id="KW-1185">Reference proteome</keyword>
<gene>
    <name evidence="3" type="ORF">FYJ26_07875</name>
</gene>
<keyword evidence="1" id="KW-0732">Signal</keyword>
<accession>A0A6N7VWS7</accession>
<dbReference type="SMART" id="SM00287">
    <property type="entry name" value="SH3b"/>
    <property type="match status" value="2"/>
</dbReference>
<comment type="caution">
    <text evidence="3">The sequence shown here is derived from an EMBL/GenBank/DDBJ whole genome shotgun (WGS) entry which is preliminary data.</text>
</comment>
<dbReference type="Gene3D" id="2.30.30.40">
    <property type="entry name" value="SH3 Domains"/>
    <property type="match status" value="2"/>
</dbReference>
<dbReference type="EMBL" id="VULQ01000009">
    <property type="protein sequence ID" value="MSS78317.1"/>
    <property type="molecule type" value="Genomic_DNA"/>
</dbReference>
<dbReference type="InterPro" id="IPR003646">
    <property type="entry name" value="SH3-like_bac-type"/>
</dbReference>
<organism evidence="3 4">
    <name type="scientific">Anaerococcus porci</name>
    <dbReference type="NCBI Taxonomy" id="2652269"/>
    <lineage>
        <taxon>Bacteria</taxon>
        <taxon>Bacillati</taxon>
        <taxon>Bacillota</taxon>
        <taxon>Tissierellia</taxon>
        <taxon>Tissierellales</taxon>
        <taxon>Peptoniphilaceae</taxon>
        <taxon>Anaerococcus</taxon>
    </lineage>
</organism>
<evidence type="ECO:0000256" key="1">
    <source>
        <dbReference type="SAM" id="SignalP"/>
    </source>
</evidence>
<feature type="domain" description="SH3b" evidence="2">
    <location>
        <begin position="29"/>
        <end position="91"/>
    </location>
</feature>
<feature type="chain" id="PRO_5038546056" evidence="1">
    <location>
        <begin position="22"/>
        <end position="281"/>
    </location>
</feature>
<sequence>MTKIKKYGLVAALVLPTIFTATNKAEASKAVKNSDKAAAVNVRSEAKEANNVIGLIDNDKAYEVIDNQNGWLKIKYDDKEAYVGSYWFNVVEEAKVINPANFRKDDHLESEVYQVLKKDDVVEVISYANNGFVKVVFEGKEGYIHESLLDLPESFANANKPQVVVANNNYTQETSYQAPAQNYQSSNQTHYEAPAQTHYEAPAQNYQGSSSSAKEIIAQRESGGSYNARNGQYIGRYQLSSSYLNGDYSAANQERVADQYVAQRYGSWDNALAFWNNNGWY</sequence>
<evidence type="ECO:0000313" key="3">
    <source>
        <dbReference type="EMBL" id="MSS78317.1"/>
    </source>
</evidence>
<dbReference type="RefSeq" id="WP_154541293.1">
    <property type="nucleotide sequence ID" value="NZ_VULQ01000009.1"/>
</dbReference>
<dbReference type="Pfam" id="PF08239">
    <property type="entry name" value="SH3_3"/>
    <property type="match status" value="1"/>
</dbReference>
<dbReference type="AlphaFoldDB" id="A0A6N7VWS7"/>
<evidence type="ECO:0000259" key="2">
    <source>
        <dbReference type="SMART" id="SM00287"/>
    </source>
</evidence>
<reference evidence="3 4" key="1">
    <citation type="submission" date="2019-08" db="EMBL/GenBank/DDBJ databases">
        <title>In-depth cultivation of the pig gut microbiome towards novel bacterial diversity and tailored functional studies.</title>
        <authorList>
            <person name="Wylensek D."/>
            <person name="Hitch T.C.A."/>
            <person name="Clavel T."/>
        </authorList>
    </citation>
    <scope>NUCLEOTIDE SEQUENCE [LARGE SCALE GENOMIC DNA]</scope>
    <source>
        <strain evidence="3 4">WCA-380-WT-2B</strain>
    </source>
</reference>
<dbReference type="Proteomes" id="UP000441925">
    <property type="component" value="Unassembled WGS sequence"/>
</dbReference>
<evidence type="ECO:0000313" key="4">
    <source>
        <dbReference type="Proteomes" id="UP000441925"/>
    </source>
</evidence>
<protein>
    <submittedName>
        <fullName evidence="3">SH3 domain-containing protein</fullName>
    </submittedName>
</protein>
<feature type="signal peptide" evidence="1">
    <location>
        <begin position="1"/>
        <end position="21"/>
    </location>
</feature>